<organism evidence="4 5">
    <name type="scientific">Luteolibacter rhizosphaerae</name>
    <dbReference type="NCBI Taxonomy" id="2989719"/>
    <lineage>
        <taxon>Bacteria</taxon>
        <taxon>Pseudomonadati</taxon>
        <taxon>Verrucomicrobiota</taxon>
        <taxon>Verrucomicrobiia</taxon>
        <taxon>Verrucomicrobiales</taxon>
        <taxon>Verrucomicrobiaceae</taxon>
        <taxon>Luteolibacter</taxon>
    </lineage>
</organism>
<comment type="caution">
    <text evidence="4">The sequence shown here is derived from an EMBL/GenBank/DDBJ whole genome shotgun (WGS) entry which is preliminary data.</text>
</comment>
<reference evidence="4" key="1">
    <citation type="submission" date="2022-10" db="EMBL/GenBank/DDBJ databases">
        <title>Luteolibacter sp. GHJ8, whole genome shotgun sequencing project.</title>
        <authorList>
            <person name="Zhao G."/>
            <person name="Shen L."/>
        </authorList>
    </citation>
    <scope>NUCLEOTIDE SEQUENCE</scope>
    <source>
        <strain evidence="4">GHJ8</strain>
    </source>
</reference>
<dbReference type="InterPro" id="IPR016181">
    <property type="entry name" value="Acyl_CoA_acyltransferase"/>
</dbReference>
<name>A0ABT3G3Z7_9BACT</name>
<dbReference type="InterPro" id="IPR000182">
    <property type="entry name" value="GNAT_dom"/>
</dbReference>
<keyword evidence="2" id="KW-0012">Acyltransferase</keyword>
<dbReference type="PANTHER" id="PTHR43877">
    <property type="entry name" value="AMINOALKYLPHOSPHONATE N-ACETYLTRANSFERASE-RELATED-RELATED"/>
    <property type="match status" value="1"/>
</dbReference>
<keyword evidence="1" id="KW-0808">Transferase</keyword>
<dbReference type="SUPFAM" id="SSF55729">
    <property type="entry name" value="Acyl-CoA N-acyltransferases (Nat)"/>
    <property type="match status" value="1"/>
</dbReference>
<sequence length="148" mass="16587">MSLPEIRKLVPEDYASALALLCHLNPGISEEVLKQRFETILAEHGHYHAFGAFLDGKLAALAGVWIATKVWCGKYLELDNLVVDPELRSSGLGSALIRHLEELARAEDCNLVVLDSYTSNHSSHRLYHRLGFEIRGFHFVKPLGPLDR</sequence>
<feature type="domain" description="N-acetyltransferase" evidence="3">
    <location>
        <begin position="4"/>
        <end position="148"/>
    </location>
</feature>
<dbReference type="CDD" id="cd04301">
    <property type="entry name" value="NAT_SF"/>
    <property type="match status" value="1"/>
</dbReference>
<gene>
    <name evidence="4" type="ORF">OJ996_11585</name>
</gene>
<dbReference type="EMBL" id="JAPDDR010000005">
    <property type="protein sequence ID" value="MCW1914221.1"/>
    <property type="molecule type" value="Genomic_DNA"/>
</dbReference>
<dbReference type="PANTHER" id="PTHR43877:SF2">
    <property type="entry name" value="AMINOALKYLPHOSPHONATE N-ACETYLTRANSFERASE-RELATED"/>
    <property type="match status" value="1"/>
</dbReference>
<proteinExistence type="predicted"/>
<dbReference type="Proteomes" id="UP001165653">
    <property type="component" value="Unassembled WGS sequence"/>
</dbReference>
<dbReference type="Pfam" id="PF00583">
    <property type="entry name" value="Acetyltransf_1"/>
    <property type="match status" value="1"/>
</dbReference>
<accession>A0ABT3G3Z7</accession>
<dbReference type="PROSITE" id="PS51186">
    <property type="entry name" value="GNAT"/>
    <property type="match status" value="1"/>
</dbReference>
<dbReference type="Gene3D" id="3.40.630.30">
    <property type="match status" value="1"/>
</dbReference>
<evidence type="ECO:0000256" key="1">
    <source>
        <dbReference type="ARBA" id="ARBA00022679"/>
    </source>
</evidence>
<keyword evidence="5" id="KW-1185">Reference proteome</keyword>
<evidence type="ECO:0000313" key="4">
    <source>
        <dbReference type="EMBL" id="MCW1914221.1"/>
    </source>
</evidence>
<evidence type="ECO:0000259" key="3">
    <source>
        <dbReference type="PROSITE" id="PS51186"/>
    </source>
</evidence>
<evidence type="ECO:0000256" key="2">
    <source>
        <dbReference type="ARBA" id="ARBA00023315"/>
    </source>
</evidence>
<evidence type="ECO:0000313" key="5">
    <source>
        <dbReference type="Proteomes" id="UP001165653"/>
    </source>
</evidence>
<protein>
    <submittedName>
        <fullName evidence="4">GNAT family N-acetyltransferase</fullName>
    </submittedName>
</protein>
<dbReference type="RefSeq" id="WP_264513744.1">
    <property type="nucleotide sequence ID" value="NZ_JAPDDR010000005.1"/>
</dbReference>
<dbReference type="InterPro" id="IPR050832">
    <property type="entry name" value="Bact_Acetyltransf"/>
</dbReference>